<sequence length="255" mass="28762">MYYYTCGKGTINLVLLHGWALNAEIWNEIVPCLSANFCLHIFDLPGYGRSQNLSALTLNDMAIQLLPFIPYQSILIGWSLGGLVAMKLALIKPEVLGGIITVASSPRFIAAKSWPGIKLNVFKNFQFHIQKDLQKTIDRFLLLQTLGSNRSYFDVLTLKKAIFSQPITPAEVLNNGLKILTETDMRTKLPLIKIPFLRIYGYLDNLVPRCISPILDKIVSLSNSIIMEKAAHAPFISHPDKFCKYITDFIKKIDF</sequence>
<comment type="catalytic activity">
    <reaction evidence="5">
        <text>6-carboxyhexanoyl-[ACP] methyl ester + H2O = 6-carboxyhexanoyl-[ACP] + methanol + H(+)</text>
        <dbReference type="Rhea" id="RHEA:42700"/>
        <dbReference type="Rhea" id="RHEA-COMP:9955"/>
        <dbReference type="Rhea" id="RHEA-COMP:10186"/>
        <dbReference type="ChEBI" id="CHEBI:15377"/>
        <dbReference type="ChEBI" id="CHEBI:15378"/>
        <dbReference type="ChEBI" id="CHEBI:17790"/>
        <dbReference type="ChEBI" id="CHEBI:78846"/>
        <dbReference type="ChEBI" id="CHEBI:82735"/>
        <dbReference type="EC" id="3.1.1.85"/>
    </reaction>
</comment>
<dbReference type="PANTHER" id="PTHR43798:SF31">
    <property type="entry name" value="AB HYDROLASE SUPERFAMILY PROTEIN YCLE"/>
    <property type="match status" value="1"/>
</dbReference>
<dbReference type="Proteomes" id="UP000295937">
    <property type="component" value="Unassembled WGS sequence"/>
</dbReference>
<comment type="subunit">
    <text evidence="5">Monomer.</text>
</comment>
<dbReference type="GO" id="GO:0005737">
    <property type="term" value="C:cytoplasm"/>
    <property type="evidence" value="ECO:0007669"/>
    <property type="project" value="UniProtKB-SubCell"/>
</dbReference>
<gene>
    <name evidence="5 7" type="primary">bioH</name>
    <name evidence="7" type="ORF">CRV09_02435</name>
</gene>
<dbReference type="Pfam" id="PF00561">
    <property type="entry name" value="Abhydrolase_1"/>
    <property type="match status" value="1"/>
</dbReference>
<reference evidence="7 8" key="1">
    <citation type="journal article" date="2018" name="Genome Biol. Evol.">
        <title>Cladogenesis and Genomic Streamlining in Extracellular Endosymbionts of Tropical Stink Bugs.</title>
        <authorList>
            <person name="Otero-Bravo A."/>
            <person name="Goffredi S."/>
            <person name="Sabree Z.L."/>
        </authorList>
    </citation>
    <scope>NUCLEOTIDE SEQUENCE [LARGE SCALE GENOMIC DNA]</scope>
    <source>
        <strain evidence="7 8">SoEO</strain>
    </source>
</reference>
<evidence type="ECO:0000256" key="1">
    <source>
        <dbReference type="ARBA" id="ARBA00022487"/>
    </source>
</evidence>
<dbReference type="SUPFAM" id="SSF53474">
    <property type="entry name" value="alpha/beta-Hydrolases"/>
    <property type="match status" value="1"/>
</dbReference>
<dbReference type="GO" id="GO:0009102">
    <property type="term" value="P:biotin biosynthetic process"/>
    <property type="evidence" value="ECO:0007669"/>
    <property type="project" value="UniProtKB-UniRule"/>
</dbReference>
<dbReference type="PANTHER" id="PTHR43798">
    <property type="entry name" value="MONOACYLGLYCEROL LIPASE"/>
    <property type="match status" value="1"/>
</dbReference>
<evidence type="ECO:0000256" key="2">
    <source>
        <dbReference type="ARBA" id="ARBA00022490"/>
    </source>
</evidence>
<accession>A0A2P5T1W1</accession>
<keyword evidence="3 5" id="KW-0093">Biotin biosynthesis</keyword>
<feature type="binding site" evidence="5">
    <location>
        <position position="232"/>
    </location>
    <ligand>
        <name>substrate</name>
    </ligand>
</feature>
<dbReference type="GO" id="GO:0016020">
    <property type="term" value="C:membrane"/>
    <property type="evidence" value="ECO:0007669"/>
    <property type="project" value="TreeGrafter"/>
</dbReference>
<dbReference type="EMBL" id="PDKR01000003">
    <property type="protein sequence ID" value="PPI88530.1"/>
    <property type="molecule type" value="Genomic_DNA"/>
</dbReference>
<dbReference type="GO" id="GO:0090499">
    <property type="term" value="F:pimelyl-[acyl-carrier protein] methyl ester esterase activity"/>
    <property type="evidence" value="ECO:0007669"/>
    <property type="project" value="UniProtKB-EC"/>
</dbReference>
<keyword evidence="4 5" id="KW-0378">Hydrolase</keyword>
<feature type="binding site" evidence="5">
    <location>
        <begin position="140"/>
        <end position="144"/>
    </location>
    <ligand>
        <name>substrate</name>
    </ligand>
</feature>
<name>A0A2P5T1W1_9GAMM</name>
<dbReference type="UniPathway" id="UPA00078"/>
<dbReference type="EC" id="3.1.1.85" evidence="5"/>
<evidence type="ECO:0000259" key="6">
    <source>
        <dbReference type="Pfam" id="PF00561"/>
    </source>
</evidence>
<dbReference type="InterPro" id="IPR000073">
    <property type="entry name" value="AB_hydrolase_1"/>
</dbReference>
<evidence type="ECO:0000256" key="5">
    <source>
        <dbReference type="HAMAP-Rule" id="MF_01260"/>
    </source>
</evidence>
<dbReference type="InterPro" id="IPR029058">
    <property type="entry name" value="AB_hydrolase_fold"/>
</dbReference>
<comment type="caution">
    <text evidence="7">The sequence shown here is derived from an EMBL/GenBank/DDBJ whole genome shotgun (WGS) entry which is preliminary data.</text>
</comment>
<feature type="active site" description="Nucleophile" evidence="5">
    <location>
        <position position="79"/>
    </location>
</feature>
<comment type="subcellular location">
    <subcellularLocation>
        <location evidence="5">Cytoplasm</location>
    </subcellularLocation>
</comment>
<feature type="domain" description="AB hydrolase-1" evidence="6">
    <location>
        <begin position="13"/>
        <end position="239"/>
    </location>
</feature>
<dbReference type="HAMAP" id="MF_01260">
    <property type="entry name" value="Carboxylester"/>
    <property type="match status" value="1"/>
</dbReference>
<feature type="active site" evidence="5">
    <location>
        <position position="204"/>
    </location>
</feature>
<dbReference type="AlphaFoldDB" id="A0A2P5T1W1"/>
<dbReference type="OrthoDB" id="9780744at2"/>
<dbReference type="Gene3D" id="3.40.50.1820">
    <property type="entry name" value="alpha/beta hydrolase"/>
    <property type="match status" value="1"/>
</dbReference>
<comment type="pathway">
    <text evidence="5">Cofactor biosynthesis; biotin biosynthesis.</text>
</comment>
<keyword evidence="1 5" id="KW-0719">Serine esterase</keyword>
<dbReference type="InterPro" id="IPR050266">
    <property type="entry name" value="AB_hydrolase_sf"/>
</dbReference>
<proteinExistence type="inferred from homology"/>
<dbReference type="InterPro" id="IPR010076">
    <property type="entry name" value="BioH"/>
</dbReference>
<organism evidence="7 8">
    <name type="scientific">Candidatus Pantoea edessiphila</name>
    <dbReference type="NCBI Taxonomy" id="2044610"/>
    <lineage>
        <taxon>Bacteria</taxon>
        <taxon>Pseudomonadati</taxon>
        <taxon>Pseudomonadota</taxon>
        <taxon>Gammaproteobacteria</taxon>
        <taxon>Enterobacterales</taxon>
        <taxon>Erwiniaceae</taxon>
        <taxon>Pantoea</taxon>
    </lineage>
</organism>
<feature type="binding site" evidence="5">
    <location>
        <begin position="79"/>
        <end position="80"/>
    </location>
    <ligand>
        <name>substrate</name>
    </ligand>
</feature>
<dbReference type="RefSeq" id="WP_136132572.1">
    <property type="nucleotide sequence ID" value="NZ_PDKR01000003.1"/>
</dbReference>
<dbReference type="NCBIfam" id="TIGR01738">
    <property type="entry name" value="bioH"/>
    <property type="match status" value="1"/>
</dbReference>
<comment type="similarity">
    <text evidence="5">Belongs to the AB hydrolase superfamily. Carboxylesterase BioH family.</text>
</comment>
<protein>
    <recommendedName>
        <fullName evidence="5">Pimeloyl-[acyl-carrier protein] methyl ester esterase</fullName>
        <ecNumber evidence="5">3.1.1.85</ecNumber>
    </recommendedName>
    <alternativeName>
        <fullName evidence="5">Biotin synthesis protein BioH</fullName>
    </alternativeName>
    <alternativeName>
        <fullName evidence="5">Carboxylesterase BioH</fullName>
    </alternativeName>
</protein>
<evidence type="ECO:0000313" key="7">
    <source>
        <dbReference type="EMBL" id="PPI88530.1"/>
    </source>
</evidence>
<comment type="function">
    <text evidence="5">The physiological role of BioH is to remove the methyl group introduced by BioC when the pimeloyl moiety is complete. It allows to synthesize pimeloyl-ACP via the fatty acid synthetic pathway through the hydrolysis of the ester bonds of pimeloyl-ACP esters.</text>
</comment>
<keyword evidence="2 5" id="KW-0963">Cytoplasm</keyword>
<evidence type="ECO:0000256" key="4">
    <source>
        <dbReference type="ARBA" id="ARBA00022801"/>
    </source>
</evidence>
<evidence type="ECO:0000313" key="8">
    <source>
        <dbReference type="Proteomes" id="UP000295937"/>
    </source>
</evidence>
<feature type="binding site" evidence="5">
    <location>
        <position position="19"/>
    </location>
    <ligand>
        <name>substrate</name>
    </ligand>
</feature>
<feature type="active site" evidence="5">
    <location>
        <position position="232"/>
    </location>
</feature>
<evidence type="ECO:0000256" key="3">
    <source>
        <dbReference type="ARBA" id="ARBA00022756"/>
    </source>
</evidence>